<dbReference type="AlphaFoldDB" id="A0A7C5HIL3"/>
<dbReference type="PRINTS" id="PR00313">
    <property type="entry name" value="CABNDNGRPT"/>
</dbReference>
<gene>
    <name evidence="8" type="ORF">ENL07_04375</name>
</gene>
<evidence type="ECO:0000256" key="1">
    <source>
        <dbReference type="ARBA" id="ARBA00004370"/>
    </source>
</evidence>
<feature type="non-terminal residue" evidence="8">
    <location>
        <position position="668"/>
    </location>
</feature>
<keyword evidence="4" id="KW-0800">Toxin</keyword>
<keyword evidence="6" id="KW-0843">Virulence</keyword>
<protein>
    <submittedName>
        <fullName evidence="8">Calcium-binding protein</fullName>
    </submittedName>
</protein>
<dbReference type="InterPro" id="IPR001343">
    <property type="entry name" value="Hemolysn_Ca-bd"/>
</dbReference>
<evidence type="ECO:0000256" key="5">
    <source>
        <dbReference type="ARBA" id="ARBA00022737"/>
    </source>
</evidence>
<evidence type="ECO:0000256" key="7">
    <source>
        <dbReference type="ARBA" id="ARBA00023136"/>
    </source>
</evidence>
<comment type="caution">
    <text evidence="8">The sequence shown here is derived from an EMBL/GenBank/DDBJ whole genome shotgun (WGS) entry which is preliminary data.</text>
</comment>
<keyword evidence="3" id="KW-0964">Secreted</keyword>
<dbReference type="GO" id="GO:0005576">
    <property type="term" value="C:extracellular region"/>
    <property type="evidence" value="ECO:0007669"/>
    <property type="project" value="UniProtKB-SubCell"/>
</dbReference>
<evidence type="ECO:0000256" key="4">
    <source>
        <dbReference type="ARBA" id="ARBA00022656"/>
    </source>
</evidence>
<dbReference type="PRINTS" id="PR01488">
    <property type="entry name" value="RTXTOXINA"/>
</dbReference>
<dbReference type="InterPro" id="IPR018511">
    <property type="entry name" value="Hemolysin-typ_Ca-bd_CS"/>
</dbReference>
<dbReference type="PANTHER" id="PTHR38340:SF1">
    <property type="entry name" value="S-LAYER PROTEIN"/>
    <property type="match status" value="1"/>
</dbReference>
<dbReference type="PROSITE" id="PS00330">
    <property type="entry name" value="HEMOLYSIN_CALCIUM"/>
    <property type="match status" value="4"/>
</dbReference>
<dbReference type="InterPro" id="IPR050557">
    <property type="entry name" value="RTX_toxin/Mannuronan_C5-epim"/>
</dbReference>
<dbReference type="EMBL" id="DRSQ01000092">
    <property type="protein sequence ID" value="HHE31865.1"/>
    <property type="molecule type" value="Genomic_DNA"/>
</dbReference>
<keyword evidence="5" id="KW-0677">Repeat</keyword>
<dbReference type="InterPro" id="IPR003995">
    <property type="entry name" value="RTX_toxin_determinant-A"/>
</dbReference>
<name>A0A7C5HIL3_9CHLB</name>
<sequence>MVAIPITPSATPTGTGFDQLVDAVMTDPGLKGRISGIDIQGGAEAAAMMNSILVEAIDMTGAGASGTFTTDDVVTINSYIRSYYLATWQELHGDDENDEETGYHLVQNDGAYWRYRGDNLIDTVADGIYHLGFEIEGDNILNEDGNPNASIQQLAEWLTQFSIDHSTTGTGLDRITDMVMADEGLDDNIPDTEIAEGADDADRMNEILDEAIQSTGANADLSISVDDIRAINQYIRDNYLDEWTELHGDDENDEETGYHLVQNDGASTQMFGENFVNTVADGIYHLGFEIQGDNILNEDGNQNATLTDLADWTQYFYTDQSTTGTGLDWLTDMVKTDLGLAQNTSAADINEGADAANAMNGILIEAIETTGVADDANISTHDIRIINRYIRANHLDQWVELHGDDEDGEETGYHLVQNDGSNIQFRGDNLINTVADGIYHLGFEIVDNQVLNEDGAPNATLADLATWLNYFYLDSEIIYGTNNADLLRGLNHAETFYAQNGDDVIYADDGDDVLYGENGNDKLYGDNGDDTLYGGAGDDTLHGGMGNDKLFAGMGNDLLTAGEGNDWLYGGAGDDTLHGGMGNDKLFAGMGNDLLTAGEGNDWLYGGAGNDTLHGGMGNDKLFAGMGNDLLTAGEGNDWLYGGAGNDTLHGGMGNDKLFAGMGNDLLI</sequence>
<organism evidence="8">
    <name type="scientific">Chlorobaculum parvum</name>
    <dbReference type="NCBI Taxonomy" id="274539"/>
    <lineage>
        <taxon>Bacteria</taxon>
        <taxon>Pseudomonadati</taxon>
        <taxon>Chlorobiota</taxon>
        <taxon>Chlorobiia</taxon>
        <taxon>Chlorobiales</taxon>
        <taxon>Chlorobiaceae</taxon>
        <taxon>Chlorobaculum</taxon>
    </lineage>
</organism>
<comment type="subcellular location">
    <subcellularLocation>
        <location evidence="1">Membrane</location>
    </subcellularLocation>
    <subcellularLocation>
        <location evidence="2">Secreted</location>
    </subcellularLocation>
</comment>
<dbReference type="InterPro" id="IPR011049">
    <property type="entry name" value="Serralysin-like_metalloprot_C"/>
</dbReference>
<dbReference type="Proteomes" id="UP000886058">
    <property type="component" value="Unassembled WGS sequence"/>
</dbReference>
<keyword evidence="7" id="KW-0472">Membrane</keyword>
<evidence type="ECO:0000256" key="6">
    <source>
        <dbReference type="ARBA" id="ARBA00023026"/>
    </source>
</evidence>
<dbReference type="Pfam" id="PF00353">
    <property type="entry name" value="HemolysinCabind"/>
    <property type="match status" value="5"/>
</dbReference>
<evidence type="ECO:0000256" key="2">
    <source>
        <dbReference type="ARBA" id="ARBA00004613"/>
    </source>
</evidence>
<dbReference type="Gene3D" id="2.150.10.10">
    <property type="entry name" value="Serralysin-like metalloprotease, C-terminal"/>
    <property type="match status" value="4"/>
</dbReference>
<dbReference type="GO" id="GO:0005509">
    <property type="term" value="F:calcium ion binding"/>
    <property type="evidence" value="ECO:0007669"/>
    <property type="project" value="InterPro"/>
</dbReference>
<dbReference type="GO" id="GO:0016020">
    <property type="term" value="C:membrane"/>
    <property type="evidence" value="ECO:0007669"/>
    <property type="project" value="UniProtKB-SubCell"/>
</dbReference>
<evidence type="ECO:0000256" key="3">
    <source>
        <dbReference type="ARBA" id="ARBA00022525"/>
    </source>
</evidence>
<dbReference type="PANTHER" id="PTHR38340">
    <property type="entry name" value="S-LAYER PROTEIN"/>
    <property type="match status" value="1"/>
</dbReference>
<dbReference type="SUPFAM" id="SSF51120">
    <property type="entry name" value="beta-Roll"/>
    <property type="match status" value="2"/>
</dbReference>
<dbReference type="GO" id="GO:0090729">
    <property type="term" value="F:toxin activity"/>
    <property type="evidence" value="ECO:0007669"/>
    <property type="project" value="UniProtKB-KW"/>
</dbReference>
<evidence type="ECO:0000313" key="8">
    <source>
        <dbReference type="EMBL" id="HHE31865.1"/>
    </source>
</evidence>
<reference evidence="8" key="1">
    <citation type="journal article" date="2020" name="mSystems">
        <title>Genome- and Community-Level Interaction Insights into Carbon Utilization and Element Cycling Functions of Hydrothermarchaeota in Hydrothermal Sediment.</title>
        <authorList>
            <person name="Zhou Z."/>
            <person name="Liu Y."/>
            <person name="Xu W."/>
            <person name="Pan J."/>
            <person name="Luo Z.H."/>
            <person name="Li M."/>
        </authorList>
    </citation>
    <scope>NUCLEOTIDE SEQUENCE [LARGE SCALE GENOMIC DNA]</scope>
    <source>
        <strain evidence="8">HyVt-633</strain>
    </source>
</reference>
<accession>A0A7C5HIL3</accession>
<proteinExistence type="predicted"/>